<protein>
    <submittedName>
        <fullName evidence="1">Uncharacterized protein</fullName>
    </submittedName>
</protein>
<dbReference type="EMBL" id="BTGU01000897">
    <property type="protein sequence ID" value="GMN69650.1"/>
    <property type="molecule type" value="Genomic_DNA"/>
</dbReference>
<proteinExistence type="predicted"/>
<reference evidence="1" key="1">
    <citation type="submission" date="2023-07" db="EMBL/GenBank/DDBJ databases">
        <title>draft genome sequence of fig (Ficus carica).</title>
        <authorList>
            <person name="Takahashi T."/>
            <person name="Nishimura K."/>
        </authorList>
    </citation>
    <scope>NUCLEOTIDE SEQUENCE</scope>
</reference>
<comment type="caution">
    <text evidence="1">The sequence shown here is derived from an EMBL/GenBank/DDBJ whole genome shotgun (WGS) entry which is preliminary data.</text>
</comment>
<sequence>MKTKEAAQSTNPEGSHRQWILPGSEQNLDVLGHRFLQLPFVSCHLRLQTRQNLARGILELQRRKIDTQ</sequence>
<organism evidence="1 2">
    <name type="scientific">Ficus carica</name>
    <name type="common">Common fig</name>
    <dbReference type="NCBI Taxonomy" id="3494"/>
    <lineage>
        <taxon>Eukaryota</taxon>
        <taxon>Viridiplantae</taxon>
        <taxon>Streptophyta</taxon>
        <taxon>Embryophyta</taxon>
        <taxon>Tracheophyta</taxon>
        <taxon>Spermatophyta</taxon>
        <taxon>Magnoliopsida</taxon>
        <taxon>eudicotyledons</taxon>
        <taxon>Gunneridae</taxon>
        <taxon>Pentapetalae</taxon>
        <taxon>rosids</taxon>
        <taxon>fabids</taxon>
        <taxon>Rosales</taxon>
        <taxon>Moraceae</taxon>
        <taxon>Ficeae</taxon>
        <taxon>Ficus</taxon>
    </lineage>
</organism>
<dbReference type="Proteomes" id="UP001187192">
    <property type="component" value="Unassembled WGS sequence"/>
</dbReference>
<accession>A0AA88JDB1</accession>
<evidence type="ECO:0000313" key="2">
    <source>
        <dbReference type="Proteomes" id="UP001187192"/>
    </source>
</evidence>
<gene>
    <name evidence="1" type="ORF">TIFTF001_038696</name>
</gene>
<dbReference type="AlphaFoldDB" id="A0AA88JDB1"/>
<keyword evidence="2" id="KW-1185">Reference proteome</keyword>
<name>A0AA88JDB1_FICCA</name>
<evidence type="ECO:0000313" key="1">
    <source>
        <dbReference type="EMBL" id="GMN69650.1"/>
    </source>
</evidence>